<comment type="caution">
    <text evidence="2">The sequence shown here is derived from an EMBL/GenBank/DDBJ whole genome shotgun (WGS) entry which is preliminary data.</text>
</comment>
<dbReference type="InterPro" id="IPR029526">
    <property type="entry name" value="PGBD"/>
</dbReference>
<keyword evidence="3" id="KW-1185">Reference proteome</keyword>
<dbReference type="AlphaFoldDB" id="A0AAV8XCV2"/>
<dbReference type="EMBL" id="JAPWTK010000740">
    <property type="protein sequence ID" value="KAJ8936520.1"/>
    <property type="molecule type" value="Genomic_DNA"/>
</dbReference>
<evidence type="ECO:0000313" key="2">
    <source>
        <dbReference type="EMBL" id="KAJ8936520.1"/>
    </source>
</evidence>
<sequence length="80" mass="9440">MFGRSNLYATQRNKTLNLTIEELLAFIGINFLMAYHRLPAWKQYWNTSEDLGLPVVADCMTRNRFEEILKYLHCNDIVIT</sequence>
<organism evidence="2 3">
    <name type="scientific">Aromia moschata</name>
    <dbReference type="NCBI Taxonomy" id="1265417"/>
    <lineage>
        <taxon>Eukaryota</taxon>
        <taxon>Metazoa</taxon>
        <taxon>Ecdysozoa</taxon>
        <taxon>Arthropoda</taxon>
        <taxon>Hexapoda</taxon>
        <taxon>Insecta</taxon>
        <taxon>Pterygota</taxon>
        <taxon>Neoptera</taxon>
        <taxon>Endopterygota</taxon>
        <taxon>Coleoptera</taxon>
        <taxon>Polyphaga</taxon>
        <taxon>Cucujiformia</taxon>
        <taxon>Chrysomeloidea</taxon>
        <taxon>Cerambycidae</taxon>
        <taxon>Cerambycinae</taxon>
        <taxon>Callichromatini</taxon>
        <taxon>Aromia</taxon>
    </lineage>
</organism>
<evidence type="ECO:0000259" key="1">
    <source>
        <dbReference type="Pfam" id="PF13843"/>
    </source>
</evidence>
<dbReference type="PANTHER" id="PTHR46599:SF3">
    <property type="entry name" value="PIGGYBAC TRANSPOSABLE ELEMENT-DERIVED PROTEIN 4"/>
    <property type="match status" value="1"/>
</dbReference>
<protein>
    <recommendedName>
        <fullName evidence="1">PiggyBac transposable element-derived protein domain-containing protein</fullName>
    </recommendedName>
</protein>
<feature type="domain" description="PiggyBac transposable element-derived protein" evidence="1">
    <location>
        <begin position="4"/>
        <end position="76"/>
    </location>
</feature>
<dbReference type="Proteomes" id="UP001162162">
    <property type="component" value="Unassembled WGS sequence"/>
</dbReference>
<dbReference type="PANTHER" id="PTHR46599">
    <property type="entry name" value="PIGGYBAC TRANSPOSABLE ELEMENT-DERIVED PROTEIN 4"/>
    <property type="match status" value="1"/>
</dbReference>
<dbReference type="Pfam" id="PF13843">
    <property type="entry name" value="DDE_Tnp_1_7"/>
    <property type="match status" value="1"/>
</dbReference>
<accession>A0AAV8XCV2</accession>
<evidence type="ECO:0000313" key="3">
    <source>
        <dbReference type="Proteomes" id="UP001162162"/>
    </source>
</evidence>
<reference evidence="2" key="1">
    <citation type="journal article" date="2023" name="Insect Mol. Biol.">
        <title>Genome sequencing provides insights into the evolution of gene families encoding plant cell wall-degrading enzymes in longhorned beetles.</title>
        <authorList>
            <person name="Shin N.R."/>
            <person name="Okamura Y."/>
            <person name="Kirsch R."/>
            <person name="Pauchet Y."/>
        </authorList>
    </citation>
    <scope>NUCLEOTIDE SEQUENCE</scope>
    <source>
        <strain evidence="2">AMC_N1</strain>
    </source>
</reference>
<proteinExistence type="predicted"/>
<gene>
    <name evidence="2" type="ORF">NQ318_022608</name>
</gene>
<name>A0AAV8XCV2_9CUCU</name>